<sequence>MKGNMLQYLFQGYLKLLKRTMRIQWEENEVGREGQIFGFWHEDSFCMNLILEELALSAGPVNVIVTADRRGDYIQNMVESCGGKAVRVPDGKASYHTLKSIQKDLAKEEESIAAALDGPLGPRHEPKKLAFYFSEQMQKEFTGFTLEYSACIRLWWRWDEYAIPLPFSRVSVFAHNYGVVRRKNIPPLPASGRARKCGFMSEAKVLYSGRNTGEYLAGGNHGSKSYLNCGR</sequence>
<evidence type="ECO:0000313" key="2">
    <source>
        <dbReference type="EMBL" id="BDZ77876.1"/>
    </source>
</evidence>
<dbReference type="EMBL" id="AP027742">
    <property type="protein sequence ID" value="BDZ77876.1"/>
    <property type="molecule type" value="Genomic_DNA"/>
</dbReference>
<dbReference type="RefSeq" id="WP_316264906.1">
    <property type="nucleotide sequence ID" value="NZ_AP027742.1"/>
</dbReference>
<evidence type="ECO:0000259" key="1">
    <source>
        <dbReference type="Pfam" id="PF04028"/>
    </source>
</evidence>
<proteinExistence type="predicted"/>
<gene>
    <name evidence="2" type="ORF">Lac1_20590</name>
</gene>
<dbReference type="InterPro" id="IPR007172">
    <property type="entry name" value="DUF374"/>
</dbReference>
<accession>A0ABM8I4E9</accession>
<dbReference type="Proteomes" id="UP001305815">
    <property type="component" value="Chromosome"/>
</dbReference>
<feature type="domain" description="DUF374" evidence="1">
    <location>
        <begin position="60"/>
        <end position="123"/>
    </location>
</feature>
<protein>
    <recommendedName>
        <fullName evidence="1">DUF374 domain-containing protein</fullName>
    </recommendedName>
</protein>
<organism evidence="2 3">
    <name type="scientific">Claveliimonas bilis</name>
    <dbReference type="NCBI Taxonomy" id="3028070"/>
    <lineage>
        <taxon>Bacteria</taxon>
        <taxon>Bacillati</taxon>
        <taxon>Bacillota</taxon>
        <taxon>Clostridia</taxon>
        <taxon>Lachnospirales</taxon>
        <taxon>Lachnospiraceae</taxon>
        <taxon>Claveliimonas</taxon>
    </lineage>
</organism>
<dbReference type="Pfam" id="PF04028">
    <property type="entry name" value="DUF374"/>
    <property type="match status" value="1"/>
</dbReference>
<keyword evidence="3" id="KW-1185">Reference proteome</keyword>
<evidence type="ECO:0000313" key="3">
    <source>
        <dbReference type="Proteomes" id="UP001305815"/>
    </source>
</evidence>
<reference evidence="3" key="1">
    <citation type="journal article" date="2023" name="Int. J. Syst. Evol. Microbiol.">
        <title>Claveliimonas bilis gen. nov., sp. nov., deoxycholic acid-producing bacteria isolated from human faeces, and reclassification of Sellimonas monacensis Zenner et al. 2021 as Claveliimonas monacensis comb. nov.</title>
        <authorList>
            <person name="Hisatomi A."/>
            <person name="Kastawa N.W.E.P.G."/>
            <person name="Song I."/>
            <person name="Ohkuma M."/>
            <person name="Fukiya S."/>
            <person name="Sakamoto M."/>
        </authorList>
    </citation>
    <scope>NUCLEOTIDE SEQUENCE [LARGE SCALE GENOMIC DNA]</scope>
    <source>
        <strain evidence="3">12BBH14</strain>
    </source>
</reference>
<name>A0ABM8I4E9_9FIRM</name>